<dbReference type="InParanoid" id="D8R2P5"/>
<dbReference type="eggNOG" id="KOG2792">
    <property type="taxonomic scope" value="Eukaryota"/>
</dbReference>
<name>D8R2P5_SELML</name>
<dbReference type="GO" id="GO:0046872">
    <property type="term" value="F:metal ion binding"/>
    <property type="evidence" value="ECO:0007669"/>
    <property type="project" value="UniProtKB-KW"/>
</dbReference>
<accession>D8R2P5</accession>
<dbReference type="AlphaFoldDB" id="D8R2P5"/>
<keyword evidence="3" id="KW-1015">Disulfide bond</keyword>
<feature type="disulfide bond" description="Redox-active" evidence="3">
    <location>
        <begin position="34"/>
        <end position="38"/>
    </location>
</feature>
<dbReference type="InterPro" id="IPR003782">
    <property type="entry name" value="SCO1/SenC"/>
</dbReference>
<keyword evidence="5" id="KW-1185">Reference proteome</keyword>
<protein>
    <recommendedName>
        <fullName evidence="6">Thioredoxin domain-containing protein</fullName>
    </recommendedName>
</protein>
<feature type="binding site" evidence="2">
    <location>
        <position position="119"/>
    </location>
    <ligand>
        <name>Cu cation</name>
        <dbReference type="ChEBI" id="CHEBI:23378"/>
    </ligand>
</feature>
<sequence length="165" mass="18685">VGGPFSLLDQSGKVVSNSDFFGKWSLIYIGYTHCPEDCPRQLEKIASVVHQLGKSIVPIFITADPERDNTVQLKHYLREFHPGFVGLTGKPSDVRPVLWKFRAFFRKTDEDRSDYLVEHSSNVYLMNTKMECIKVFGPEYHDKALVDAITKEMTKAAAMEGTQAL</sequence>
<evidence type="ECO:0000313" key="5">
    <source>
        <dbReference type="Proteomes" id="UP000001514"/>
    </source>
</evidence>
<evidence type="ECO:0000256" key="1">
    <source>
        <dbReference type="ARBA" id="ARBA00010996"/>
    </source>
</evidence>
<feature type="non-terminal residue" evidence="4">
    <location>
        <position position="1"/>
    </location>
</feature>
<dbReference type="PANTHER" id="PTHR12151">
    <property type="entry name" value="ELECTRON TRANSPORT PROTIN SCO1/SENC FAMILY MEMBER"/>
    <property type="match status" value="1"/>
</dbReference>
<evidence type="ECO:0008006" key="6">
    <source>
        <dbReference type="Google" id="ProtNLM"/>
    </source>
</evidence>
<dbReference type="Pfam" id="PF02630">
    <property type="entry name" value="SCO1-SenC"/>
    <property type="match status" value="1"/>
</dbReference>
<dbReference type="Gramene" id="EFJ34105">
    <property type="protein sequence ID" value="EFJ34105"/>
    <property type="gene ID" value="SELMODRAFT_82855"/>
</dbReference>
<comment type="similarity">
    <text evidence="1">Belongs to the SCO1/2 family.</text>
</comment>
<proteinExistence type="inferred from homology"/>
<dbReference type="GO" id="GO:0033617">
    <property type="term" value="P:mitochondrial respiratory chain complex IV assembly"/>
    <property type="evidence" value="ECO:0000318"/>
    <property type="project" value="GO_Central"/>
</dbReference>
<dbReference type="InterPro" id="IPR036249">
    <property type="entry name" value="Thioredoxin-like_sf"/>
</dbReference>
<dbReference type="GO" id="GO:0005739">
    <property type="term" value="C:mitochondrion"/>
    <property type="evidence" value="ECO:0007669"/>
    <property type="project" value="GOC"/>
</dbReference>
<evidence type="ECO:0000256" key="3">
    <source>
        <dbReference type="PIRSR" id="PIRSR603782-2"/>
    </source>
</evidence>
<dbReference type="SUPFAM" id="SSF52833">
    <property type="entry name" value="Thioredoxin-like"/>
    <property type="match status" value="1"/>
</dbReference>
<evidence type="ECO:0000313" key="4">
    <source>
        <dbReference type="EMBL" id="EFJ34105.1"/>
    </source>
</evidence>
<dbReference type="EMBL" id="GL377570">
    <property type="protein sequence ID" value="EFJ34105.1"/>
    <property type="molecule type" value="Genomic_DNA"/>
</dbReference>
<evidence type="ECO:0000256" key="2">
    <source>
        <dbReference type="PIRSR" id="PIRSR603782-1"/>
    </source>
</evidence>
<gene>
    <name evidence="4" type="ORF">SELMODRAFT_82855</name>
</gene>
<dbReference type="HOGENOM" id="CLU_050131_3_1_1"/>
<dbReference type="STRING" id="88036.D8R2P5"/>
<reference evidence="4 5" key="1">
    <citation type="journal article" date="2011" name="Science">
        <title>The Selaginella genome identifies genetic changes associated with the evolution of vascular plants.</title>
        <authorList>
            <person name="Banks J.A."/>
            <person name="Nishiyama T."/>
            <person name="Hasebe M."/>
            <person name="Bowman J.L."/>
            <person name="Gribskov M."/>
            <person name="dePamphilis C."/>
            <person name="Albert V.A."/>
            <person name="Aono N."/>
            <person name="Aoyama T."/>
            <person name="Ambrose B.A."/>
            <person name="Ashton N.W."/>
            <person name="Axtell M.J."/>
            <person name="Barker E."/>
            <person name="Barker M.S."/>
            <person name="Bennetzen J.L."/>
            <person name="Bonawitz N.D."/>
            <person name="Chapple C."/>
            <person name="Cheng C."/>
            <person name="Correa L.G."/>
            <person name="Dacre M."/>
            <person name="DeBarry J."/>
            <person name="Dreyer I."/>
            <person name="Elias M."/>
            <person name="Engstrom E.M."/>
            <person name="Estelle M."/>
            <person name="Feng L."/>
            <person name="Finet C."/>
            <person name="Floyd S.K."/>
            <person name="Frommer W.B."/>
            <person name="Fujita T."/>
            <person name="Gramzow L."/>
            <person name="Gutensohn M."/>
            <person name="Harholt J."/>
            <person name="Hattori M."/>
            <person name="Heyl A."/>
            <person name="Hirai T."/>
            <person name="Hiwatashi Y."/>
            <person name="Ishikawa M."/>
            <person name="Iwata M."/>
            <person name="Karol K.G."/>
            <person name="Koehler B."/>
            <person name="Kolukisaoglu U."/>
            <person name="Kubo M."/>
            <person name="Kurata T."/>
            <person name="Lalonde S."/>
            <person name="Li K."/>
            <person name="Li Y."/>
            <person name="Litt A."/>
            <person name="Lyons E."/>
            <person name="Manning G."/>
            <person name="Maruyama T."/>
            <person name="Michael T.P."/>
            <person name="Mikami K."/>
            <person name="Miyazaki S."/>
            <person name="Morinaga S."/>
            <person name="Murata T."/>
            <person name="Mueller-Roeber B."/>
            <person name="Nelson D.R."/>
            <person name="Obara M."/>
            <person name="Oguri Y."/>
            <person name="Olmstead R.G."/>
            <person name="Onodera N."/>
            <person name="Petersen B.L."/>
            <person name="Pils B."/>
            <person name="Prigge M."/>
            <person name="Rensing S.A."/>
            <person name="Riano-Pachon D.M."/>
            <person name="Roberts A.W."/>
            <person name="Sato Y."/>
            <person name="Scheller H.V."/>
            <person name="Schulz B."/>
            <person name="Schulz C."/>
            <person name="Shakirov E.V."/>
            <person name="Shibagaki N."/>
            <person name="Shinohara N."/>
            <person name="Shippen D.E."/>
            <person name="Soerensen I."/>
            <person name="Sotooka R."/>
            <person name="Sugimoto N."/>
            <person name="Sugita M."/>
            <person name="Sumikawa N."/>
            <person name="Tanurdzic M."/>
            <person name="Theissen G."/>
            <person name="Ulvskov P."/>
            <person name="Wakazuki S."/>
            <person name="Weng J.K."/>
            <person name="Willats W.W."/>
            <person name="Wipf D."/>
            <person name="Wolf P.G."/>
            <person name="Yang L."/>
            <person name="Zimmer A.D."/>
            <person name="Zhu Q."/>
            <person name="Mitros T."/>
            <person name="Hellsten U."/>
            <person name="Loque D."/>
            <person name="Otillar R."/>
            <person name="Salamov A."/>
            <person name="Schmutz J."/>
            <person name="Shapiro H."/>
            <person name="Lindquist E."/>
            <person name="Lucas S."/>
            <person name="Rokhsar D."/>
            <person name="Grigoriev I.V."/>
        </authorList>
    </citation>
    <scope>NUCLEOTIDE SEQUENCE [LARGE SCALE GENOMIC DNA]</scope>
</reference>
<dbReference type="Proteomes" id="UP000001514">
    <property type="component" value="Unassembled WGS sequence"/>
</dbReference>
<dbReference type="OrthoDB" id="270009at2759"/>
<dbReference type="FunFam" id="3.40.30.10:FF:000013">
    <property type="entry name" value="Blast:Protein SCO1 homolog, mitochondrial"/>
    <property type="match status" value="1"/>
</dbReference>
<dbReference type="Gene3D" id="3.40.30.10">
    <property type="entry name" value="Glutaredoxin"/>
    <property type="match status" value="1"/>
</dbReference>
<keyword evidence="2" id="KW-0186">Copper</keyword>
<feature type="binding site" evidence="2">
    <location>
        <position position="34"/>
    </location>
    <ligand>
        <name>Cu cation</name>
        <dbReference type="ChEBI" id="CHEBI:23378"/>
    </ligand>
</feature>
<dbReference type="PANTHER" id="PTHR12151:SF5">
    <property type="entry name" value="AT19154P"/>
    <property type="match status" value="1"/>
</dbReference>
<keyword evidence="2" id="KW-0479">Metal-binding</keyword>
<feature type="binding site" evidence="2">
    <location>
        <position position="38"/>
    </location>
    <ligand>
        <name>Cu cation</name>
        <dbReference type="ChEBI" id="CHEBI:23378"/>
    </ligand>
</feature>
<dbReference type="KEGG" id="smo:SELMODRAFT_82855"/>
<organism evidence="5">
    <name type="scientific">Selaginella moellendorffii</name>
    <name type="common">Spikemoss</name>
    <dbReference type="NCBI Taxonomy" id="88036"/>
    <lineage>
        <taxon>Eukaryota</taxon>
        <taxon>Viridiplantae</taxon>
        <taxon>Streptophyta</taxon>
        <taxon>Embryophyta</taxon>
        <taxon>Tracheophyta</taxon>
        <taxon>Lycopodiopsida</taxon>
        <taxon>Selaginellales</taxon>
        <taxon>Selaginellaceae</taxon>
        <taxon>Selaginella</taxon>
    </lineage>
</organism>
<dbReference type="CDD" id="cd02968">
    <property type="entry name" value="SCO"/>
    <property type="match status" value="1"/>
</dbReference>